<evidence type="ECO:0000259" key="8">
    <source>
        <dbReference type="Pfam" id="PF01850"/>
    </source>
</evidence>
<evidence type="ECO:0000313" key="9">
    <source>
        <dbReference type="EMBL" id="STY59557.1"/>
    </source>
</evidence>
<dbReference type="PANTHER" id="PTHR33653:SF1">
    <property type="entry name" value="RIBONUCLEASE VAPC2"/>
    <property type="match status" value="1"/>
</dbReference>
<dbReference type="AlphaFoldDB" id="A0A248ZW07"/>
<dbReference type="CDD" id="cd18746">
    <property type="entry name" value="PIN_VapC4-5_FitB-like"/>
    <property type="match status" value="1"/>
</dbReference>
<evidence type="ECO:0000256" key="4">
    <source>
        <dbReference type="ARBA" id="ARBA00022723"/>
    </source>
</evidence>
<gene>
    <name evidence="10" type="primary">fitB</name>
    <name evidence="12" type="ORF">FEA53_07165</name>
    <name evidence="11" type="ORF">FEB89_06720</name>
    <name evidence="9" type="ORF">NCTC10638_00735</name>
    <name evidence="10" type="ORF">NCTC9380_01688</name>
</gene>
<dbReference type="InterPro" id="IPR050556">
    <property type="entry name" value="Type_II_TA_system_RNase"/>
</dbReference>
<feature type="domain" description="PIN" evidence="8">
    <location>
        <begin position="4"/>
        <end position="130"/>
    </location>
</feature>
<keyword evidence="16" id="KW-1185">Reference proteome</keyword>
<evidence type="ECO:0000313" key="12">
    <source>
        <dbReference type="EMBL" id="TRB74714.1"/>
    </source>
</evidence>
<dbReference type="PANTHER" id="PTHR33653">
    <property type="entry name" value="RIBONUCLEASE VAPC2"/>
    <property type="match status" value="1"/>
</dbReference>
<dbReference type="GO" id="GO:0004518">
    <property type="term" value="F:nuclease activity"/>
    <property type="evidence" value="ECO:0007669"/>
    <property type="project" value="UniProtKB-KW"/>
</dbReference>
<dbReference type="Proteomes" id="UP000315164">
    <property type="component" value="Unassembled WGS sequence"/>
</dbReference>
<dbReference type="SUPFAM" id="SSF88723">
    <property type="entry name" value="PIN domain-like"/>
    <property type="match status" value="1"/>
</dbReference>
<reference evidence="13 14" key="1">
    <citation type="submission" date="2018-06" db="EMBL/GenBank/DDBJ databases">
        <authorList>
            <consortium name="Pathogen Informatics"/>
            <person name="Doyle S."/>
        </authorList>
    </citation>
    <scope>NUCLEOTIDE SEQUENCE [LARGE SCALE GENOMIC DNA]</scope>
    <source>
        <strain evidence="9 14">NCTC10638</strain>
        <strain evidence="10 13">NCTC9380</strain>
    </source>
</reference>
<evidence type="ECO:0000313" key="11">
    <source>
        <dbReference type="EMBL" id="TRB37885.1"/>
    </source>
</evidence>
<evidence type="ECO:0000256" key="6">
    <source>
        <dbReference type="ARBA" id="ARBA00022842"/>
    </source>
</evidence>
<dbReference type="EMBL" id="VAJI01000010">
    <property type="protein sequence ID" value="TRB37885.1"/>
    <property type="molecule type" value="Genomic_DNA"/>
</dbReference>
<dbReference type="GO" id="GO:0046872">
    <property type="term" value="F:metal ion binding"/>
    <property type="evidence" value="ECO:0007669"/>
    <property type="project" value="UniProtKB-KW"/>
</dbReference>
<dbReference type="OrthoDB" id="9804823at2"/>
<dbReference type="Pfam" id="PF01850">
    <property type="entry name" value="PIN"/>
    <property type="match status" value="1"/>
</dbReference>
<dbReference type="Proteomes" id="UP000254031">
    <property type="component" value="Unassembled WGS sequence"/>
</dbReference>
<reference evidence="15 16" key="2">
    <citation type="journal article" date="2019" name="Vet. Microbiol.">
        <title>Genetic characterization of susceptible and multi-drug resistant Mannheimia haemolytica isolated from high-risk stocker calves prior to and after antimicrobial metaphylaxis.</title>
        <authorList>
            <person name="Snyder E.R."/>
            <person name="Alvarez-Narvaez S."/>
            <person name="Credille B.C."/>
        </authorList>
    </citation>
    <scope>NUCLEOTIDE SEQUENCE [LARGE SCALE GENOMIC DNA]</scope>
    <source>
        <strain evidence="12 15">UGA-R5-128-1</strain>
        <strain evidence="11 16">UGA-R7-163-1</strain>
    </source>
</reference>
<dbReference type="STRING" id="75985.WC39_00390"/>
<keyword evidence="6" id="KW-0460">Magnesium</keyword>
<dbReference type="EMBL" id="UGPN01000002">
    <property type="protein sequence ID" value="STY59557.1"/>
    <property type="molecule type" value="Genomic_DNA"/>
</dbReference>
<comment type="similarity">
    <text evidence="7">Belongs to the PINc/VapC protein family.</text>
</comment>
<evidence type="ECO:0000256" key="3">
    <source>
        <dbReference type="ARBA" id="ARBA00022722"/>
    </source>
</evidence>
<evidence type="ECO:0000313" key="10">
    <source>
        <dbReference type="EMBL" id="STY66394.1"/>
    </source>
</evidence>
<dbReference type="GeneID" id="67367710"/>
<evidence type="ECO:0000313" key="16">
    <source>
        <dbReference type="Proteomes" id="UP000318394"/>
    </source>
</evidence>
<evidence type="ECO:0000256" key="1">
    <source>
        <dbReference type="ARBA" id="ARBA00001946"/>
    </source>
</evidence>
<protein>
    <submittedName>
        <fullName evidence="10">Probable ribonuclease FitB</fullName>
        <ecNumber evidence="10">3.1.-.-</ecNumber>
    </submittedName>
    <submittedName>
        <fullName evidence="11">Type II toxin-antitoxin system VapC family toxin</fullName>
    </submittedName>
</protein>
<keyword evidence="4" id="KW-0479">Metal-binding</keyword>
<dbReference type="Proteomes" id="UP000254802">
    <property type="component" value="Unassembled WGS sequence"/>
</dbReference>
<keyword evidence="5 10" id="KW-0378">Hydrolase</keyword>
<dbReference type="EMBL" id="VAJB01000011">
    <property type="protein sequence ID" value="TRB74714.1"/>
    <property type="molecule type" value="Genomic_DNA"/>
</dbReference>
<proteinExistence type="inferred from homology"/>
<evidence type="ECO:0000313" key="13">
    <source>
        <dbReference type="Proteomes" id="UP000254031"/>
    </source>
</evidence>
<evidence type="ECO:0000313" key="15">
    <source>
        <dbReference type="Proteomes" id="UP000315164"/>
    </source>
</evidence>
<dbReference type="InterPro" id="IPR002716">
    <property type="entry name" value="PIN_dom"/>
</dbReference>
<comment type="cofactor">
    <cofactor evidence="1">
        <name>Mg(2+)</name>
        <dbReference type="ChEBI" id="CHEBI:18420"/>
    </cofactor>
</comment>
<dbReference type="EC" id="3.1.-.-" evidence="10"/>
<dbReference type="Gene3D" id="3.40.50.1010">
    <property type="entry name" value="5'-nuclease"/>
    <property type="match status" value="1"/>
</dbReference>
<keyword evidence="2" id="KW-1277">Toxin-antitoxin system</keyword>
<dbReference type="Proteomes" id="UP000318394">
    <property type="component" value="Unassembled WGS sequence"/>
</dbReference>
<dbReference type="GO" id="GO:0016787">
    <property type="term" value="F:hydrolase activity"/>
    <property type="evidence" value="ECO:0007669"/>
    <property type="project" value="UniProtKB-KW"/>
</dbReference>
<accession>A0A248ZW07</accession>
<keyword evidence="3" id="KW-0540">Nuclease</keyword>
<sequence>MYRYLFDTNIVSELYKLRNDKMDVNVRQWLRGVNPSQTNISCITLSEIKTGILLKARKDKEQSDRLNDWFENNVLKAYQTKAFVVNNDIALLASEYHIPNKMDLNDAYIAATAKYHNLILVTRNTKDFIRCDVRLFNPFETA</sequence>
<evidence type="ECO:0000256" key="2">
    <source>
        <dbReference type="ARBA" id="ARBA00022649"/>
    </source>
</evidence>
<evidence type="ECO:0000256" key="5">
    <source>
        <dbReference type="ARBA" id="ARBA00022801"/>
    </source>
</evidence>
<name>A0A248ZW07_MANHA</name>
<dbReference type="EMBL" id="UGPL01000006">
    <property type="protein sequence ID" value="STY66394.1"/>
    <property type="molecule type" value="Genomic_DNA"/>
</dbReference>
<organism evidence="10 13">
    <name type="scientific">Mannheimia haemolytica</name>
    <name type="common">Pasteurella haemolytica</name>
    <dbReference type="NCBI Taxonomy" id="75985"/>
    <lineage>
        <taxon>Bacteria</taxon>
        <taxon>Pseudomonadati</taxon>
        <taxon>Pseudomonadota</taxon>
        <taxon>Gammaproteobacteria</taxon>
        <taxon>Pasteurellales</taxon>
        <taxon>Pasteurellaceae</taxon>
        <taxon>Mannheimia</taxon>
    </lineage>
</organism>
<evidence type="ECO:0000313" key="14">
    <source>
        <dbReference type="Proteomes" id="UP000254802"/>
    </source>
</evidence>
<evidence type="ECO:0000256" key="7">
    <source>
        <dbReference type="ARBA" id="ARBA00038093"/>
    </source>
</evidence>
<dbReference type="InterPro" id="IPR029060">
    <property type="entry name" value="PIN-like_dom_sf"/>
</dbReference>
<dbReference type="RefSeq" id="WP_006250491.1">
    <property type="nucleotide sequence ID" value="NZ_CP011098.1"/>
</dbReference>